<sequence length="109" mass="12423">MRNYEKEFTSIGLEDYDFKLIEKFHSLNFKVIGNFSVYNGKVIVIEKFLYSLGCKLVSTIVITAQKNLTKVNVVTAGGKVGEFLDLGANKNTHNEVIMNIEEIFREEIL</sequence>
<accession>A0A8J3F1G9</accession>
<proteinExistence type="predicted"/>
<dbReference type="Proteomes" id="UP000626244">
    <property type="component" value="Unassembled WGS sequence"/>
</dbReference>
<dbReference type="AlphaFoldDB" id="A0A8J3F1G9"/>
<gene>
    <name evidence="1" type="ORF">GCM10007380_33650</name>
</gene>
<dbReference type="EMBL" id="BMHB01000002">
    <property type="protein sequence ID" value="GGI16576.1"/>
    <property type="molecule type" value="Genomic_DNA"/>
</dbReference>
<dbReference type="OrthoDB" id="9891908at2"/>
<evidence type="ECO:0000313" key="1">
    <source>
        <dbReference type="EMBL" id="GGI16576.1"/>
    </source>
</evidence>
<dbReference type="RefSeq" id="WP_088001186.1">
    <property type="nucleotide sequence ID" value="NZ_BMHB01000002.1"/>
</dbReference>
<evidence type="ECO:0000313" key="2">
    <source>
        <dbReference type="Proteomes" id="UP000626244"/>
    </source>
</evidence>
<keyword evidence="2" id="KW-1185">Reference proteome</keyword>
<name>A0A8J3F1G9_9BACI</name>
<reference evidence="2" key="1">
    <citation type="journal article" date="2019" name="Int. J. Syst. Evol. Microbiol.">
        <title>The Global Catalogue of Microorganisms (GCM) 10K type strain sequencing project: providing services to taxonomists for standard genome sequencing and annotation.</title>
        <authorList>
            <consortium name="The Broad Institute Genomics Platform"/>
            <consortium name="The Broad Institute Genome Sequencing Center for Infectious Disease"/>
            <person name="Wu L."/>
            <person name="Ma J."/>
        </authorList>
    </citation>
    <scope>NUCLEOTIDE SEQUENCE [LARGE SCALE GENOMIC DNA]</scope>
    <source>
        <strain evidence="2">CGMCC 1.14993</strain>
    </source>
</reference>
<protein>
    <submittedName>
        <fullName evidence="1">Uncharacterized protein</fullName>
    </submittedName>
</protein>
<comment type="caution">
    <text evidence="1">The sequence shown here is derived from an EMBL/GenBank/DDBJ whole genome shotgun (WGS) entry which is preliminary data.</text>
</comment>
<organism evidence="1 2">
    <name type="scientific">Gottfriedia solisilvae</name>
    <dbReference type="NCBI Taxonomy" id="1516104"/>
    <lineage>
        <taxon>Bacteria</taxon>
        <taxon>Bacillati</taxon>
        <taxon>Bacillota</taxon>
        <taxon>Bacilli</taxon>
        <taxon>Bacillales</taxon>
        <taxon>Bacillaceae</taxon>
        <taxon>Gottfriedia</taxon>
    </lineage>
</organism>